<comment type="caution">
    <text evidence="1">The sequence shown here is derived from an EMBL/GenBank/DDBJ whole genome shotgun (WGS) entry which is preliminary data.</text>
</comment>
<evidence type="ECO:0000313" key="2">
    <source>
        <dbReference type="Proteomes" id="UP001235664"/>
    </source>
</evidence>
<name>A0ABT9H883_9SPHN</name>
<keyword evidence="2" id="KW-1185">Reference proteome</keyword>
<proteinExistence type="predicted"/>
<evidence type="ECO:0008006" key="3">
    <source>
        <dbReference type="Google" id="ProtNLM"/>
    </source>
</evidence>
<organism evidence="1 2">
    <name type="scientific">Qipengyuania benthica</name>
    <dbReference type="NCBI Taxonomy" id="3067651"/>
    <lineage>
        <taxon>Bacteria</taxon>
        <taxon>Pseudomonadati</taxon>
        <taxon>Pseudomonadota</taxon>
        <taxon>Alphaproteobacteria</taxon>
        <taxon>Sphingomonadales</taxon>
        <taxon>Erythrobacteraceae</taxon>
        <taxon>Qipengyuania</taxon>
    </lineage>
</organism>
<dbReference type="RefSeq" id="WP_305929647.1">
    <property type="nucleotide sequence ID" value="NZ_JAVAIL010000002.1"/>
</dbReference>
<dbReference type="Proteomes" id="UP001235664">
    <property type="component" value="Unassembled WGS sequence"/>
</dbReference>
<dbReference type="EMBL" id="JAVAIL010000002">
    <property type="protein sequence ID" value="MDP4539523.1"/>
    <property type="molecule type" value="Genomic_DNA"/>
</dbReference>
<accession>A0ABT9H883</accession>
<evidence type="ECO:0000313" key="1">
    <source>
        <dbReference type="EMBL" id="MDP4539523.1"/>
    </source>
</evidence>
<reference evidence="1 2" key="1">
    <citation type="submission" date="2023-08" db="EMBL/GenBank/DDBJ databases">
        <title>genomic of DY56.</title>
        <authorList>
            <person name="Wang Y."/>
        </authorList>
    </citation>
    <scope>NUCLEOTIDE SEQUENCE [LARGE SCALE GENOMIC DNA]</scope>
    <source>
        <strain evidence="1 2">DY56-A-20</strain>
    </source>
</reference>
<sequence>MLLALALAACSDVQEQAVEGAVTIDCAVGPGAEMGADCMVERVGDTLVIRHPDGSFRRLNAADLSAADGSNAAQVVEDDERVEIRIAGDRYRWPKGAFDNGE</sequence>
<gene>
    <name evidence="1" type="ORF">Q9K01_07815</name>
</gene>
<protein>
    <recommendedName>
        <fullName evidence="3">Lipoprotein</fullName>
    </recommendedName>
</protein>